<evidence type="ECO:0000259" key="1">
    <source>
        <dbReference type="Pfam" id="PF05685"/>
    </source>
</evidence>
<dbReference type="InterPro" id="IPR011335">
    <property type="entry name" value="Restrct_endonuc-II-like"/>
</dbReference>
<keyword evidence="2" id="KW-0255">Endonuclease</keyword>
<evidence type="ECO:0000313" key="2">
    <source>
        <dbReference type="EMBL" id="MBS2549819.1"/>
    </source>
</evidence>
<keyword evidence="2" id="KW-0540">Nuclease</keyword>
<dbReference type="Gene3D" id="3.90.1570.10">
    <property type="entry name" value="tt1808, chain A"/>
    <property type="match status" value="1"/>
</dbReference>
<evidence type="ECO:0000313" key="3">
    <source>
        <dbReference type="Proteomes" id="UP000730482"/>
    </source>
</evidence>
<dbReference type="GO" id="GO:0004519">
    <property type="term" value="F:endonuclease activity"/>
    <property type="evidence" value="ECO:0007669"/>
    <property type="project" value="UniProtKB-KW"/>
</dbReference>
<dbReference type="EMBL" id="JAAFYZ010000083">
    <property type="protein sequence ID" value="MBS2549819.1"/>
    <property type="molecule type" value="Genomic_DNA"/>
</dbReference>
<dbReference type="PANTHER" id="PTHR35400:SF3">
    <property type="entry name" value="SLL1072 PROTEIN"/>
    <property type="match status" value="1"/>
</dbReference>
<dbReference type="PANTHER" id="PTHR35400">
    <property type="entry name" value="SLR1083 PROTEIN"/>
    <property type="match status" value="1"/>
</dbReference>
<dbReference type="InterPro" id="IPR008538">
    <property type="entry name" value="Uma2"/>
</dbReference>
<dbReference type="CDD" id="cd06260">
    <property type="entry name" value="DUF820-like"/>
    <property type="match status" value="1"/>
</dbReference>
<protein>
    <submittedName>
        <fullName evidence="2">Uma2 family endonuclease</fullName>
    </submittedName>
</protein>
<dbReference type="Pfam" id="PF05685">
    <property type="entry name" value="Uma2"/>
    <property type="match status" value="1"/>
</dbReference>
<dbReference type="SUPFAM" id="SSF52980">
    <property type="entry name" value="Restriction endonuclease-like"/>
    <property type="match status" value="1"/>
</dbReference>
<sequence length="188" mass="20890">MTNVTQQERQLFYEFDAELHPNYRAQLIAQRIVISPPPPGNHEQAVAELSYRLACYSAVEIEISGYRGLETSFGNFIPDITVAEPGSFAGAPAWGTSVGTLMLVEVTSSAPQDDRGPKRRAYAAAGIPLYLLVERDRQEVVLFSQPDVEAQDYRADVRVPFGSDLELPAPFSFTLTDFTPRALRPREL</sequence>
<keyword evidence="3" id="KW-1185">Reference proteome</keyword>
<dbReference type="RefSeq" id="WP_212011549.1">
    <property type="nucleotide sequence ID" value="NZ_JAAFYZ010000083.1"/>
</dbReference>
<accession>A0ABS5KUV9</accession>
<dbReference type="InterPro" id="IPR012296">
    <property type="entry name" value="Nuclease_put_TT1808"/>
</dbReference>
<gene>
    <name evidence="2" type="ORF">KGQ19_23425</name>
</gene>
<keyword evidence="2" id="KW-0378">Hydrolase</keyword>
<feature type="domain" description="Putative restriction endonuclease" evidence="1">
    <location>
        <begin position="16"/>
        <end position="171"/>
    </location>
</feature>
<dbReference type="Proteomes" id="UP000730482">
    <property type="component" value="Unassembled WGS sequence"/>
</dbReference>
<reference evidence="2 3" key="1">
    <citation type="submission" date="2020-02" db="EMBL/GenBank/DDBJ databases">
        <title>Acidophilic actinobacteria isolated from forest soil.</title>
        <authorList>
            <person name="Golinska P."/>
        </authorList>
    </citation>
    <scope>NUCLEOTIDE SEQUENCE [LARGE SCALE GENOMIC DNA]</scope>
    <source>
        <strain evidence="2 3">NL8</strain>
    </source>
</reference>
<name>A0ABS5KUV9_9ACTN</name>
<organism evidence="2 3">
    <name type="scientific">Catenulispora pinistramenti</name>
    <dbReference type="NCBI Taxonomy" id="2705254"/>
    <lineage>
        <taxon>Bacteria</taxon>
        <taxon>Bacillati</taxon>
        <taxon>Actinomycetota</taxon>
        <taxon>Actinomycetes</taxon>
        <taxon>Catenulisporales</taxon>
        <taxon>Catenulisporaceae</taxon>
        <taxon>Catenulispora</taxon>
    </lineage>
</organism>
<comment type="caution">
    <text evidence="2">The sequence shown here is derived from an EMBL/GenBank/DDBJ whole genome shotgun (WGS) entry which is preliminary data.</text>
</comment>
<proteinExistence type="predicted"/>